<evidence type="ECO:0000256" key="6">
    <source>
        <dbReference type="SAM" id="MobiDB-lite"/>
    </source>
</evidence>
<protein>
    <recommendedName>
        <fullName evidence="10">Cytosine permease</fullName>
    </recommendedName>
</protein>
<gene>
    <name evidence="8" type="ORF">CCMP2556_LOCUS3774</name>
</gene>
<feature type="transmembrane region" description="Helical" evidence="7">
    <location>
        <begin position="315"/>
        <end position="338"/>
    </location>
</feature>
<feature type="transmembrane region" description="Helical" evidence="7">
    <location>
        <begin position="593"/>
        <end position="614"/>
    </location>
</feature>
<evidence type="ECO:0000256" key="7">
    <source>
        <dbReference type="SAM" id="Phobius"/>
    </source>
</evidence>
<feature type="transmembrane region" description="Helical" evidence="7">
    <location>
        <begin position="421"/>
        <end position="439"/>
    </location>
</feature>
<evidence type="ECO:0000313" key="9">
    <source>
        <dbReference type="Proteomes" id="UP001642484"/>
    </source>
</evidence>
<evidence type="ECO:0000256" key="4">
    <source>
        <dbReference type="ARBA" id="ARBA00022989"/>
    </source>
</evidence>
<feature type="transmembrane region" description="Helical" evidence="7">
    <location>
        <begin position="635"/>
        <end position="657"/>
    </location>
</feature>
<feature type="non-terminal residue" evidence="8">
    <location>
        <position position="1"/>
    </location>
</feature>
<evidence type="ECO:0000256" key="3">
    <source>
        <dbReference type="ARBA" id="ARBA00022692"/>
    </source>
</evidence>
<sequence>AAWTVPEMTVEAVQVLMALQKRLTADEQLNLEQLRRLAAIASESLVSSLLTGAGATAHASGTLLALAIRAAPMCDSHRMDHFQIFLEVLQHRSPELAKAQGAAAQVATVLAQAIAALASSKTACRASGAAATTGARLVAVAFLSPALREKDDAMRLFVRGIVRGRYRQVRQDLPSDPRPRPPMDGDLELRTAPPGTARSPALGSGDDGGEGTDEESESSCSGSSSAAEESRVAGPVRQRPGRAGRKTERHTDRGEVKEADLAAQTMGSDFALQRVPKHARYGWFSMAIEQVAQGGCVVVVVVGAQLGHRMSATEALVAVVLGNGFLAVICMVVGAIGCREGLTTSLLARWTGFGVVGSQLLSFIVTLSLVSWFGIQAAIAGEGLHTITSGITSLQLSWPWTALNGFLVTLVAAFGFRYIVGIAWITGPAFLVAVVWALWRVEEAHAPSEDTQRMSVGEGTNLVVGGYIVGSVIVSDAFRFSRSKRQVVSQVLLPRSLAIIGYMLAGVQMARMCGTDDVIQIMKRTVGLWAVVVVVAGEMVINCTNLYFSGLALVAIGDQSCGFQLNRPVVTMICGVLGSVFGALGILKKFISFLTVLAVAFPPVPGIMCSEYFLVKAFRPSLEESRRAGGALPSWAPTVVPWALVIWLLGALAGKFLPLGAPYATSMLLPALLYFLGAQCGLSSRVYGSSRTQTCRDGDPDRST</sequence>
<keyword evidence="3 7" id="KW-0812">Transmembrane</keyword>
<feature type="transmembrane region" description="Helical" evidence="7">
    <location>
        <begin position="530"/>
        <end position="556"/>
    </location>
</feature>
<dbReference type="EMBL" id="CAXAMN010001503">
    <property type="protein sequence ID" value="CAK8994746.1"/>
    <property type="molecule type" value="Genomic_DNA"/>
</dbReference>
<feature type="compositionally biased region" description="Low complexity" evidence="6">
    <location>
        <begin position="218"/>
        <end position="227"/>
    </location>
</feature>
<feature type="compositionally biased region" description="Basic and acidic residues" evidence="6">
    <location>
        <begin position="245"/>
        <end position="259"/>
    </location>
</feature>
<reference evidence="8 9" key="1">
    <citation type="submission" date="2024-02" db="EMBL/GenBank/DDBJ databases">
        <authorList>
            <person name="Chen Y."/>
            <person name="Shah S."/>
            <person name="Dougan E. K."/>
            <person name="Thang M."/>
            <person name="Chan C."/>
        </authorList>
    </citation>
    <scope>NUCLEOTIDE SEQUENCE [LARGE SCALE GENOMIC DNA]</scope>
</reference>
<feature type="transmembrane region" description="Helical" evidence="7">
    <location>
        <begin position="395"/>
        <end position="414"/>
    </location>
</feature>
<dbReference type="Pfam" id="PF02133">
    <property type="entry name" value="Transp_cyt_pur"/>
    <property type="match status" value="1"/>
</dbReference>
<name>A0ABP0HYR4_9DINO</name>
<organism evidence="8 9">
    <name type="scientific">Durusdinium trenchii</name>
    <dbReference type="NCBI Taxonomy" id="1381693"/>
    <lineage>
        <taxon>Eukaryota</taxon>
        <taxon>Sar</taxon>
        <taxon>Alveolata</taxon>
        <taxon>Dinophyceae</taxon>
        <taxon>Suessiales</taxon>
        <taxon>Symbiodiniaceae</taxon>
        <taxon>Durusdinium</taxon>
    </lineage>
</organism>
<dbReference type="InterPro" id="IPR001248">
    <property type="entry name" value="Pur-cyt_permease"/>
</dbReference>
<keyword evidence="4 7" id="KW-1133">Transmembrane helix</keyword>
<keyword evidence="9" id="KW-1185">Reference proteome</keyword>
<dbReference type="Proteomes" id="UP001642484">
    <property type="component" value="Unassembled WGS sequence"/>
</dbReference>
<evidence type="ECO:0000256" key="2">
    <source>
        <dbReference type="ARBA" id="ARBA00008974"/>
    </source>
</evidence>
<feature type="transmembrane region" description="Helical" evidence="7">
    <location>
        <begin position="663"/>
        <end position="682"/>
    </location>
</feature>
<feature type="compositionally biased region" description="Acidic residues" evidence="6">
    <location>
        <begin position="207"/>
        <end position="217"/>
    </location>
</feature>
<evidence type="ECO:0000313" key="8">
    <source>
        <dbReference type="EMBL" id="CAK8994746.1"/>
    </source>
</evidence>
<comment type="subcellular location">
    <subcellularLocation>
        <location evidence="1">Membrane</location>
        <topology evidence="1">Multi-pass membrane protein</topology>
    </subcellularLocation>
</comment>
<dbReference type="InterPro" id="IPR030191">
    <property type="entry name" value="CodB"/>
</dbReference>
<accession>A0ABP0HYR4</accession>
<comment type="similarity">
    <text evidence="2">Belongs to the purine-cytosine permease (2.A.39) family.</text>
</comment>
<evidence type="ECO:0000256" key="5">
    <source>
        <dbReference type="ARBA" id="ARBA00023136"/>
    </source>
</evidence>
<feature type="region of interest" description="Disordered" evidence="6">
    <location>
        <begin position="169"/>
        <end position="259"/>
    </location>
</feature>
<feature type="transmembrane region" description="Helical" evidence="7">
    <location>
        <begin position="568"/>
        <end position="587"/>
    </location>
</feature>
<dbReference type="Gene3D" id="1.10.4160.10">
    <property type="entry name" value="Hydantoin permease"/>
    <property type="match status" value="1"/>
</dbReference>
<dbReference type="PANTHER" id="PTHR30569">
    <property type="entry name" value="CYTOSINE TRANSPORTER CODB"/>
    <property type="match status" value="1"/>
</dbReference>
<feature type="transmembrane region" description="Helical" evidence="7">
    <location>
        <begin position="459"/>
        <end position="480"/>
    </location>
</feature>
<comment type="caution">
    <text evidence="8">The sequence shown here is derived from an EMBL/GenBank/DDBJ whole genome shotgun (WGS) entry which is preliminary data.</text>
</comment>
<feature type="transmembrane region" description="Helical" evidence="7">
    <location>
        <begin position="492"/>
        <end position="510"/>
    </location>
</feature>
<keyword evidence="5 7" id="KW-0472">Membrane</keyword>
<feature type="transmembrane region" description="Helical" evidence="7">
    <location>
        <begin position="350"/>
        <end position="375"/>
    </location>
</feature>
<proteinExistence type="inferred from homology"/>
<dbReference type="PANTHER" id="PTHR30569:SF0">
    <property type="entry name" value="CYTOSINE PERMEASE"/>
    <property type="match status" value="1"/>
</dbReference>
<feature type="compositionally biased region" description="Basic and acidic residues" evidence="6">
    <location>
        <begin position="169"/>
        <end position="189"/>
    </location>
</feature>
<evidence type="ECO:0000256" key="1">
    <source>
        <dbReference type="ARBA" id="ARBA00004141"/>
    </source>
</evidence>
<evidence type="ECO:0008006" key="10">
    <source>
        <dbReference type="Google" id="ProtNLM"/>
    </source>
</evidence>